<dbReference type="InterPro" id="IPR009003">
    <property type="entry name" value="Peptidase_S1_PA"/>
</dbReference>
<dbReference type="InterPro" id="IPR001254">
    <property type="entry name" value="Trypsin_dom"/>
</dbReference>
<dbReference type="PRINTS" id="PR00722">
    <property type="entry name" value="CHYMOTRYPSIN"/>
</dbReference>
<name>A0ABN9RU14_9DINO</name>
<evidence type="ECO:0000313" key="6">
    <source>
        <dbReference type="Proteomes" id="UP001189429"/>
    </source>
</evidence>
<dbReference type="SMART" id="SM00020">
    <property type="entry name" value="Tryp_SPc"/>
    <property type="match status" value="1"/>
</dbReference>
<comment type="caution">
    <text evidence="5">The sequence shown here is derived from an EMBL/GenBank/DDBJ whole genome shotgun (WGS) entry which is preliminary data.</text>
</comment>
<proteinExistence type="predicted"/>
<evidence type="ECO:0000313" key="5">
    <source>
        <dbReference type="EMBL" id="CAK0822816.1"/>
    </source>
</evidence>
<feature type="domain" description="Peptidase S1" evidence="4">
    <location>
        <begin position="168"/>
        <end position="398"/>
    </location>
</feature>
<dbReference type="SUPFAM" id="SSF50494">
    <property type="entry name" value="Trypsin-like serine proteases"/>
    <property type="match status" value="1"/>
</dbReference>
<evidence type="ECO:0000256" key="3">
    <source>
        <dbReference type="SAM" id="MobiDB-lite"/>
    </source>
</evidence>
<feature type="compositionally biased region" description="Pro residues" evidence="3">
    <location>
        <begin position="520"/>
        <end position="543"/>
    </location>
</feature>
<evidence type="ECO:0000256" key="1">
    <source>
        <dbReference type="ARBA" id="ARBA00023157"/>
    </source>
</evidence>
<keyword evidence="6" id="KW-1185">Reference proteome</keyword>
<reference evidence="5" key="1">
    <citation type="submission" date="2023-10" db="EMBL/GenBank/DDBJ databases">
        <authorList>
            <person name="Chen Y."/>
            <person name="Shah S."/>
            <person name="Dougan E. K."/>
            <person name="Thang M."/>
            <person name="Chan C."/>
        </authorList>
    </citation>
    <scope>NUCLEOTIDE SEQUENCE [LARGE SCALE GENOMIC DNA]</scope>
</reference>
<dbReference type="PROSITE" id="PS00135">
    <property type="entry name" value="TRYPSIN_SER"/>
    <property type="match status" value="1"/>
</dbReference>
<feature type="compositionally biased region" description="Low complexity" evidence="3">
    <location>
        <begin position="544"/>
        <end position="573"/>
    </location>
</feature>
<dbReference type="InterPro" id="IPR035914">
    <property type="entry name" value="Sperma_CUB_dom_sf"/>
</dbReference>
<dbReference type="PANTHER" id="PTHR24252">
    <property type="entry name" value="ACROSIN-RELATED"/>
    <property type="match status" value="1"/>
</dbReference>
<dbReference type="InterPro" id="IPR033116">
    <property type="entry name" value="TRYPSIN_SER"/>
</dbReference>
<dbReference type="InterPro" id="IPR000859">
    <property type="entry name" value="CUB_dom"/>
</dbReference>
<dbReference type="Proteomes" id="UP001189429">
    <property type="component" value="Unassembled WGS sequence"/>
</dbReference>
<accession>A0ABN9RU14</accession>
<dbReference type="Pfam" id="PF00431">
    <property type="entry name" value="CUB"/>
    <property type="match status" value="1"/>
</dbReference>
<dbReference type="InterPro" id="IPR043504">
    <property type="entry name" value="Peptidase_S1_PA_chymotrypsin"/>
</dbReference>
<keyword evidence="2" id="KW-0645">Protease</keyword>
<feature type="region of interest" description="Disordered" evidence="3">
    <location>
        <begin position="116"/>
        <end position="159"/>
    </location>
</feature>
<dbReference type="CDD" id="cd00041">
    <property type="entry name" value="CUB"/>
    <property type="match status" value="2"/>
</dbReference>
<dbReference type="InterPro" id="IPR001314">
    <property type="entry name" value="Peptidase_S1A"/>
</dbReference>
<dbReference type="PROSITE" id="PS50240">
    <property type="entry name" value="TRYPSIN_DOM"/>
    <property type="match status" value="1"/>
</dbReference>
<dbReference type="Gene3D" id="2.40.10.10">
    <property type="entry name" value="Trypsin-like serine proteases"/>
    <property type="match status" value="1"/>
</dbReference>
<keyword evidence="1" id="KW-1015">Disulfide bond</keyword>
<protein>
    <recommendedName>
        <fullName evidence="4">Peptidase S1 domain-containing protein</fullName>
    </recommendedName>
</protein>
<dbReference type="Pfam" id="PF00089">
    <property type="entry name" value="Trypsin"/>
    <property type="match status" value="1"/>
</dbReference>
<keyword evidence="2" id="KW-0720">Serine protease</keyword>
<feature type="compositionally biased region" description="Low complexity" evidence="3">
    <location>
        <begin position="828"/>
        <end position="840"/>
    </location>
</feature>
<feature type="region of interest" description="Disordered" evidence="3">
    <location>
        <begin position="520"/>
        <end position="588"/>
    </location>
</feature>
<keyword evidence="2" id="KW-0378">Hydrolase</keyword>
<organism evidence="5 6">
    <name type="scientific">Prorocentrum cordatum</name>
    <dbReference type="NCBI Taxonomy" id="2364126"/>
    <lineage>
        <taxon>Eukaryota</taxon>
        <taxon>Sar</taxon>
        <taxon>Alveolata</taxon>
        <taxon>Dinophyceae</taxon>
        <taxon>Prorocentrales</taxon>
        <taxon>Prorocentraceae</taxon>
        <taxon>Prorocentrum</taxon>
    </lineage>
</organism>
<dbReference type="PANTHER" id="PTHR24252:SF7">
    <property type="entry name" value="HYALIN"/>
    <property type="match status" value="1"/>
</dbReference>
<evidence type="ECO:0000259" key="4">
    <source>
        <dbReference type="PROSITE" id="PS50240"/>
    </source>
</evidence>
<dbReference type="Gene3D" id="2.60.120.290">
    <property type="entry name" value="Spermadhesin, CUB domain"/>
    <property type="match status" value="3"/>
</dbReference>
<dbReference type="PROSITE" id="PS00134">
    <property type="entry name" value="TRYPSIN_HIS"/>
    <property type="match status" value="1"/>
</dbReference>
<dbReference type="CDD" id="cd00190">
    <property type="entry name" value="Tryp_SPc"/>
    <property type="match status" value="1"/>
</dbReference>
<feature type="region of interest" description="Disordered" evidence="3">
    <location>
        <begin position="820"/>
        <end position="845"/>
    </location>
</feature>
<dbReference type="InterPro" id="IPR018114">
    <property type="entry name" value="TRYPSIN_HIS"/>
</dbReference>
<evidence type="ECO:0000256" key="2">
    <source>
        <dbReference type="RuleBase" id="RU363034"/>
    </source>
</evidence>
<gene>
    <name evidence="5" type="ORF">PCOR1329_LOCUS23734</name>
</gene>
<feature type="compositionally biased region" description="Low complexity" evidence="3">
    <location>
        <begin position="116"/>
        <end position="139"/>
    </location>
</feature>
<dbReference type="EMBL" id="CAUYUJ010008081">
    <property type="protein sequence ID" value="CAK0822816.1"/>
    <property type="molecule type" value="Genomic_DNA"/>
</dbReference>
<sequence>MSGGQRRADCLRFRRQLLPSRRCVVGSCFMRRAEFPRSLEQGHLCKRLDGWVDGRLDGAPDAIARTDGYADSNTDRTPNSSTDSCAYCGTNDGADRIPIISTHKCADCIAPTAAPTEAPTASPTAAPTVAPTAAPTVAPTSPPPSPAPLCGEKGPDNTPWETQRGQRIVAGQATTPCEWKWQVSLAASWGHFCGGTLIAPNWVLTAAHCVGSYSFSIVAGSYSKSSTDSGQETLQVKQVFSHPDYDSSTMRYDFALVELVGDASLNECIGVACLPTEAVDDGEECFITGWGTLSSGGSSPDLMQEAQVSIISNSDCSAAYGQSQITADMLCAQGVNSDGDVTDACQGDSGGPLVCASGGASYVLHGATSWGYGCADQRYPGIWSRVSYVRDWIDELMGVTGAPTPSTPAPPPTPSPSHMWADIVGECTLDGACVQSENYPQPYGNNQKCTITIDASNAAPIVVESFDVESYFDYLVVDGGARYTGSSGPSGVTPAESVLWSSDFSVTRSGWRFCMPVSTPAPPPTAAPTPAPTASPTAAPPTAAPTEAPTASPTAAPTAAPTASPTAAPTAAPTLPPTHSPTAAPTPSSAHMWAAISGPCTLDGSCVQSANYPQPYGNNQKCTVTIDASNAAPIVVESFDVESYFDYLVVDGGARYTGSSGPSGVTPTSSIMWSSDFSVTRSGWKFCMPVSTPAPPPTAAPTPAPTAAPGSGSMWGAISGPCVQDGACVQSPNYPQYYSNNQQCTIEINAASAAPIIVEYFNVEWYFDYLLVDGWKTFSGRRRRPHGFTPSSSILWSSDSSVTRRGWRLCEPGRRLVEEAWEPDEPASEPAAASEPTQAEVEADAEARRTVLV</sequence>
<dbReference type="SUPFAM" id="SSF49854">
    <property type="entry name" value="Spermadhesin, CUB domain"/>
    <property type="match status" value="3"/>
</dbReference>